<gene>
    <name evidence="1" type="ORF">CO054_03115</name>
</gene>
<evidence type="ECO:0000313" key="2">
    <source>
        <dbReference type="Proteomes" id="UP000229816"/>
    </source>
</evidence>
<dbReference type="SUPFAM" id="SSF158446">
    <property type="entry name" value="IVS-encoded protein-like"/>
    <property type="match status" value="1"/>
</dbReference>
<dbReference type="Proteomes" id="UP000229816">
    <property type="component" value="Unassembled WGS sequence"/>
</dbReference>
<dbReference type="PANTHER" id="PTHR38471:SF2">
    <property type="entry name" value="FOUR HELIX BUNDLE PROTEIN"/>
    <property type="match status" value="1"/>
</dbReference>
<comment type="caution">
    <text evidence="1">The sequence shown here is derived from an EMBL/GenBank/DDBJ whole genome shotgun (WGS) entry which is preliminary data.</text>
</comment>
<dbReference type="NCBIfam" id="TIGR02436">
    <property type="entry name" value="four helix bundle protein"/>
    <property type="match status" value="1"/>
</dbReference>
<dbReference type="PANTHER" id="PTHR38471">
    <property type="entry name" value="FOUR HELIX BUNDLE PROTEIN"/>
    <property type="match status" value="1"/>
</dbReference>
<organism evidence="1 2">
    <name type="scientific">Candidatus Shapirobacteria bacterium CG_4_9_14_0_2_um_filter_39_11</name>
    <dbReference type="NCBI Taxonomy" id="1974478"/>
    <lineage>
        <taxon>Bacteria</taxon>
        <taxon>Candidatus Shapironibacteriota</taxon>
    </lineage>
</organism>
<dbReference type="InterPro" id="IPR036583">
    <property type="entry name" value="23S_rRNA_IVS_sf"/>
</dbReference>
<reference evidence="2" key="1">
    <citation type="submission" date="2017-09" db="EMBL/GenBank/DDBJ databases">
        <title>Depth-based differentiation of microbial function through sediment-hosted aquifers and enrichment of novel symbionts in the deep terrestrial subsurface.</title>
        <authorList>
            <person name="Probst A.J."/>
            <person name="Ladd B."/>
            <person name="Jarett J.K."/>
            <person name="Geller-Mcgrath D.E."/>
            <person name="Sieber C.M.K."/>
            <person name="Emerson J.B."/>
            <person name="Anantharaman K."/>
            <person name="Thomas B.C."/>
            <person name="Malmstrom R."/>
            <person name="Stieglmeier M."/>
            <person name="Klingl A."/>
            <person name="Woyke T."/>
            <person name="Ryan C.M."/>
            <person name="Banfield J.F."/>
        </authorList>
    </citation>
    <scope>NUCLEOTIDE SEQUENCE [LARGE SCALE GENOMIC DNA]</scope>
</reference>
<protein>
    <submittedName>
        <fullName evidence="1">Four helix bundle protein</fullName>
    </submittedName>
</protein>
<dbReference type="EMBL" id="PFSF01000069">
    <property type="protein sequence ID" value="PJC27896.1"/>
    <property type="molecule type" value="Genomic_DNA"/>
</dbReference>
<proteinExistence type="predicted"/>
<name>A0A2M8ES52_9BACT</name>
<sequence>MDKKITSFTDLEAWKKGHDLVLFVYKITEKFPKKELFVLTSQIRRAAISVTSNITEGFSRYSYKEKIQFYFMAQGSLSELENQILISKDIGYISEEMCNRFMEQSIEVQKIINGLIKGSRRILNS</sequence>
<dbReference type="AlphaFoldDB" id="A0A2M8ES52"/>
<dbReference type="Gene3D" id="1.20.1440.60">
    <property type="entry name" value="23S rRNA-intervening sequence"/>
    <property type="match status" value="1"/>
</dbReference>
<evidence type="ECO:0000313" key="1">
    <source>
        <dbReference type="EMBL" id="PJC27896.1"/>
    </source>
</evidence>
<dbReference type="CDD" id="cd16377">
    <property type="entry name" value="23S_rRNA_IVP_like"/>
    <property type="match status" value="1"/>
</dbReference>
<dbReference type="Pfam" id="PF05635">
    <property type="entry name" value="23S_rRNA_IVP"/>
    <property type="match status" value="1"/>
</dbReference>
<accession>A0A2M8ES52</accession>
<dbReference type="InterPro" id="IPR012657">
    <property type="entry name" value="23S_rRNA-intervening_sequence"/>
</dbReference>